<evidence type="ECO:0000256" key="2">
    <source>
        <dbReference type="ARBA" id="ARBA00005236"/>
    </source>
</evidence>
<feature type="domain" description="MacB-like periplasmic core" evidence="9">
    <location>
        <begin position="21"/>
        <end position="259"/>
    </location>
</feature>
<keyword evidence="6 7" id="KW-0472">Membrane</keyword>
<gene>
    <name evidence="10" type="ORF">JMN32_19175</name>
</gene>
<evidence type="ECO:0000256" key="4">
    <source>
        <dbReference type="ARBA" id="ARBA00022692"/>
    </source>
</evidence>
<keyword evidence="3" id="KW-1003">Cell membrane</keyword>
<reference evidence="10" key="1">
    <citation type="submission" date="2021-01" db="EMBL/GenBank/DDBJ databases">
        <title>Fulvivirga kasyanovii gen. nov., sp nov., a novel member of the phylum Bacteroidetes isolated from seawater in a mussel farm.</title>
        <authorList>
            <person name="Zhao L.-H."/>
            <person name="Wang Z.-J."/>
        </authorList>
    </citation>
    <scope>NUCLEOTIDE SEQUENCE</scope>
    <source>
        <strain evidence="10">29W222</strain>
    </source>
</reference>
<feature type="transmembrane region" description="Helical" evidence="7">
    <location>
        <begin position="383"/>
        <end position="402"/>
    </location>
</feature>
<evidence type="ECO:0000259" key="9">
    <source>
        <dbReference type="Pfam" id="PF12704"/>
    </source>
</evidence>
<comment type="caution">
    <text evidence="10">The sequence shown here is derived from an EMBL/GenBank/DDBJ whole genome shotgun (WGS) entry which is preliminary data.</text>
</comment>
<evidence type="ECO:0000256" key="7">
    <source>
        <dbReference type="SAM" id="Phobius"/>
    </source>
</evidence>
<accession>A0A937KDG6</accession>
<sequence>MNWPVILSISKTHLLSRLKQSSIAALGVTFGIGTFITLVSFMTGLNHLLDNLILDRTPHVHLYNEIKPSEQQPVELLEKFAEGINIVHSVKPRQNQERIHNALPILEHLRKDARVRGVTPQVRAQVFYVAGSIKLNGIINGVDVMEEVRLFNLGDYIVSGEPQDLARNDNGILLGAGIAKKMSLDIGDKVQITTASGDLFQLKVVGLYQSGLAEIDNVQSYTNLKTAQRILGEGNSYITDVNLKLHDLEEAEPMSRELSKQYNLTAIDIKTANAQFETGTSIRNIITYAVSITLLIVAGFGIYNILNMMIYEKMNDIAILKATGFSGRDVKMIFISQAMLIGVVGGVIGLIFGYLISVLIDHTPFETEALPTIKTFPVNFNPVYYLIGIGFAVASTFFAGYLPARRAERIDPVEIIRGQ</sequence>
<evidence type="ECO:0000313" key="11">
    <source>
        <dbReference type="Proteomes" id="UP000614216"/>
    </source>
</evidence>
<organism evidence="10 11">
    <name type="scientific">Fulvivirga marina</name>
    <dbReference type="NCBI Taxonomy" id="2494733"/>
    <lineage>
        <taxon>Bacteria</taxon>
        <taxon>Pseudomonadati</taxon>
        <taxon>Bacteroidota</taxon>
        <taxon>Cytophagia</taxon>
        <taxon>Cytophagales</taxon>
        <taxon>Fulvivirgaceae</taxon>
        <taxon>Fulvivirga</taxon>
    </lineage>
</organism>
<dbReference type="InterPro" id="IPR051447">
    <property type="entry name" value="Lipoprotein-release_system"/>
</dbReference>
<evidence type="ECO:0000256" key="5">
    <source>
        <dbReference type="ARBA" id="ARBA00022989"/>
    </source>
</evidence>
<dbReference type="Pfam" id="PF12704">
    <property type="entry name" value="MacB_PCD"/>
    <property type="match status" value="1"/>
</dbReference>
<name>A0A937KDG6_9BACT</name>
<feature type="transmembrane region" description="Helical" evidence="7">
    <location>
        <begin position="21"/>
        <end position="42"/>
    </location>
</feature>
<dbReference type="EMBL" id="JAEUGD010000064">
    <property type="protein sequence ID" value="MBL6448444.1"/>
    <property type="molecule type" value="Genomic_DNA"/>
</dbReference>
<dbReference type="Pfam" id="PF02687">
    <property type="entry name" value="FtsX"/>
    <property type="match status" value="1"/>
</dbReference>
<dbReference type="Proteomes" id="UP000614216">
    <property type="component" value="Unassembled WGS sequence"/>
</dbReference>
<feature type="transmembrane region" description="Helical" evidence="7">
    <location>
        <begin position="285"/>
        <end position="306"/>
    </location>
</feature>
<evidence type="ECO:0000256" key="3">
    <source>
        <dbReference type="ARBA" id="ARBA00022475"/>
    </source>
</evidence>
<evidence type="ECO:0000256" key="1">
    <source>
        <dbReference type="ARBA" id="ARBA00004651"/>
    </source>
</evidence>
<keyword evidence="11" id="KW-1185">Reference proteome</keyword>
<comment type="subcellular location">
    <subcellularLocation>
        <location evidence="1">Cell membrane</location>
        <topology evidence="1">Multi-pass membrane protein</topology>
    </subcellularLocation>
</comment>
<dbReference type="PANTHER" id="PTHR30489">
    <property type="entry name" value="LIPOPROTEIN-RELEASING SYSTEM TRANSMEMBRANE PROTEIN LOLE"/>
    <property type="match status" value="1"/>
</dbReference>
<dbReference type="RefSeq" id="WP_202857983.1">
    <property type="nucleotide sequence ID" value="NZ_JAEUGD010000064.1"/>
</dbReference>
<comment type="similarity">
    <text evidence="2">Belongs to the ABC-4 integral membrane protein family. LolC/E subfamily.</text>
</comment>
<proteinExistence type="inferred from homology"/>
<dbReference type="GO" id="GO:0098797">
    <property type="term" value="C:plasma membrane protein complex"/>
    <property type="evidence" value="ECO:0007669"/>
    <property type="project" value="TreeGrafter"/>
</dbReference>
<evidence type="ECO:0000256" key="6">
    <source>
        <dbReference type="ARBA" id="ARBA00023136"/>
    </source>
</evidence>
<dbReference type="InterPro" id="IPR003838">
    <property type="entry name" value="ABC3_permease_C"/>
</dbReference>
<feature type="domain" description="ABC3 transporter permease C-terminal" evidence="8">
    <location>
        <begin position="289"/>
        <end position="411"/>
    </location>
</feature>
<keyword evidence="4 7" id="KW-0812">Transmembrane</keyword>
<protein>
    <submittedName>
        <fullName evidence="10">ABC transporter permease</fullName>
    </submittedName>
</protein>
<dbReference type="PANTHER" id="PTHR30489:SF0">
    <property type="entry name" value="LIPOPROTEIN-RELEASING SYSTEM TRANSMEMBRANE PROTEIN LOLE"/>
    <property type="match status" value="1"/>
</dbReference>
<dbReference type="AlphaFoldDB" id="A0A937KDG6"/>
<dbReference type="InterPro" id="IPR025857">
    <property type="entry name" value="MacB_PCD"/>
</dbReference>
<evidence type="ECO:0000313" key="10">
    <source>
        <dbReference type="EMBL" id="MBL6448444.1"/>
    </source>
</evidence>
<feature type="transmembrane region" description="Helical" evidence="7">
    <location>
        <begin position="338"/>
        <end position="360"/>
    </location>
</feature>
<keyword evidence="5 7" id="KW-1133">Transmembrane helix</keyword>
<dbReference type="GO" id="GO:0044874">
    <property type="term" value="P:lipoprotein localization to outer membrane"/>
    <property type="evidence" value="ECO:0007669"/>
    <property type="project" value="TreeGrafter"/>
</dbReference>
<evidence type="ECO:0000259" key="8">
    <source>
        <dbReference type="Pfam" id="PF02687"/>
    </source>
</evidence>